<reference evidence="7 8" key="1">
    <citation type="submission" date="2017-01" db="EMBL/GenBank/DDBJ databases">
        <authorList>
            <person name="Mah S.A."/>
            <person name="Swanson W.J."/>
            <person name="Moy G.W."/>
            <person name="Vacquier V.D."/>
        </authorList>
    </citation>
    <scope>NUCLEOTIDE SEQUENCE [LARGE SCALE GENOMIC DNA]</scope>
    <source>
        <strain evidence="7 8">DSM 7027</strain>
    </source>
</reference>
<dbReference type="InterPro" id="IPR006058">
    <property type="entry name" value="2Fe2S_fd_BS"/>
</dbReference>
<dbReference type="Gene3D" id="1.10.150.120">
    <property type="entry name" value="[2Fe-2S]-binding domain"/>
    <property type="match status" value="1"/>
</dbReference>
<dbReference type="PANTHER" id="PTHR44379:SF2">
    <property type="entry name" value="BLR6218 PROTEIN"/>
    <property type="match status" value="1"/>
</dbReference>
<feature type="domain" description="2Fe-2S ferredoxin-type" evidence="6">
    <location>
        <begin position="1"/>
        <end position="76"/>
    </location>
</feature>
<dbReference type="InterPro" id="IPR002888">
    <property type="entry name" value="2Fe-2S-bd"/>
</dbReference>
<evidence type="ECO:0000256" key="4">
    <source>
        <dbReference type="ARBA" id="ARBA00023004"/>
    </source>
</evidence>
<sequence length="165" mass="17680">MIEVTVNGKRQSLDVPADTPILWVLRDTLKLTGTRFGCGLAMCGACTVHLNGSPIRSCMTPISQAEGKQITTIEAMENDPVGQAVQEAWMDEAVAQCGYCQGGQVMSAVSLLKNNPSPSDEQIDNGMSGNICRCGTYPRIRKAIKRASRKGSAAIDESLFTEVKA</sequence>
<dbReference type="InterPro" id="IPR036010">
    <property type="entry name" value="2Fe-2S_ferredoxin-like_sf"/>
</dbReference>
<dbReference type="InterPro" id="IPR051452">
    <property type="entry name" value="Diverse_Oxidoreductases"/>
</dbReference>
<dbReference type="STRING" id="49186.SAMN05421647_101673"/>
<dbReference type="InterPro" id="IPR012675">
    <property type="entry name" value="Beta-grasp_dom_sf"/>
</dbReference>
<evidence type="ECO:0000259" key="6">
    <source>
        <dbReference type="PROSITE" id="PS51085"/>
    </source>
</evidence>
<organism evidence="7 8">
    <name type="scientific">Marinobacterium stanieri</name>
    <dbReference type="NCBI Taxonomy" id="49186"/>
    <lineage>
        <taxon>Bacteria</taxon>
        <taxon>Pseudomonadati</taxon>
        <taxon>Pseudomonadota</taxon>
        <taxon>Gammaproteobacteria</taxon>
        <taxon>Oceanospirillales</taxon>
        <taxon>Oceanospirillaceae</taxon>
        <taxon>Marinobacterium</taxon>
    </lineage>
</organism>
<dbReference type="CDD" id="cd00207">
    <property type="entry name" value="fer2"/>
    <property type="match status" value="1"/>
</dbReference>
<keyword evidence="3" id="KW-0560">Oxidoreductase</keyword>
<dbReference type="GO" id="GO:0051537">
    <property type="term" value="F:2 iron, 2 sulfur cluster binding"/>
    <property type="evidence" value="ECO:0007669"/>
    <property type="project" value="UniProtKB-KW"/>
</dbReference>
<dbReference type="RefSeq" id="WP_076460789.1">
    <property type="nucleotide sequence ID" value="NZ_FTMN01000001.1"/>
</dbReference>
<dbReference type="Gene3D" id="3.10.20.30">
    <property type="match status" value="1"/>
</dbReference>
<dbReference type="PROSITE" id="PS51085">
    <property type="entry name" value="2FE2S_FER_2"/>
    <property type="match status" value="1"/>
</dbReference>
<evidence type="ECO:0000256" key="1">
    <source>
        <dbReference type="ARBA" id="ARBA00022714"/>
    </source>
</evidence>
<dbReference type="InterPro" id="IPR001041">
    <property type="entry name" value="2Fe-2S_ferredoxin-type"/>
</dbReference>
<dbReference type="PANTHER" id="PTHR44379">
    <property type="entry name" value="OXIDOREDUCTASE WITH IRON-SULFUR SUBUNIT"/>
    <property type="match status" value="1"/>
</dbReference>
<keyword evidence="4" id="KW-0408">Iron</keyword>
<name>A0A1N6NZV9_9GAMM</name>
<proteinExistence type="predicted"/>
<dbReference type="AlphaFoldDB" id="A0A1N6NZV9"/>
<evidence type="ECO:0000313" key="8">
    <source>
        <dbReference type="Proteomes" id="UP000186895"/>
    </source>
</evidence>
<evidence type="ECO:0000256" key="2">
    <source>
        <dbReference type="ARBA" id="ARBA00022723"/>
    </source>
</evidence>
<dbReference type="Pfam" id="PF01799">
    <property type="entry name" value="Fer2_2"/>
    <property type="match status" value="1"/>
</dbReference>
<gene>
    <name evidence="7" type="ORF">SAMN05421647_101673</name>
</gene>
<dbReference type="FunFam" id="3.10.20.30:FF:000020">
    <property type="entry name" value="Xanthine dehydrogenase iron-sulfur subunit"/>
    <property type="match status" value="1"/>
</dbReference>
<dbReference type="SUPFAM" id="SSF54292">
    <property type="entry name" value="2Fe-2S ferredoxin-like"/>
    <property type="match status" value="1"/>
</dbReference>
<keyword evidence="8" id="KW-1185">Reference proteome</keyword>
<dbReference type="InterPro" id="IPR036884">
    <property type="entry name" value="2Fe-2S-bd_dom_sf"/>
</dbReference>
<dbReference type="Proteomes" id="UP000186895">
    <property type="component" value="Unassembled WGS sequence"/>
</dbReference>
<evidence type="ECO:0000256" key="5">
    <source>
        <dbReference type="ARBA" id="ARBA00023014"/>
    </source>
</evidence>
<keyword evidence="2" id="KW-0479">Metal-binding</keyword>
<dbReference type="SUPFAM" id="SSF47741">
    <property type="entry name" value="CO dehydrogenase ISP C-domain like"/>
    <property type="match status" value="1"/>
</dbReference>
<evidence type="ECO:0000313" key="7">
    <source>
        <dbReference type="EMBL" id="SIP97566.1"/>
    </source>
</evidence>
<dbReference type="EMBL" id="FTMN01000001">
    <property type="protein sequence ID" value="SIP97566.1"/>
    <property type="molecule type" value="Genomic_DNA"/>
</dbReference>
<dbReference type="GO" id="GO:0016491">
    <property type="term" value="F:oxidoreductase activity"/>
    <property type="evidence" value="ECO:0007669"/>
    <property type="project" value="UniProtKB-KW"/>
</dbReference>
<evidence type="ECO:0000256" key="3">
    <source>
        <dbReference type="ARBA" id="ARBA00023002"/>
    </source>
</evidence>
<dbReference type="PROSITE" id="PS00197">
    <property type="entry name" value="2FE2S_FER_1"/>
    <property type="match status" value="1"/>
</dbReference>
<dbReference type="Pfam" id="PF00111">
    <property type="entry name" value="Fer2"/>
    <property type="match status" value="1"/>
</dbReference>
<accession>A0A1N6NZV9</accession>
<keyword evidence="1" id="KW-0001">2Fe-2S</keyword>
<keyword evidence="5" id="KW-0411">Iron-sulfur</keyword>
<protein>
    <submittedName>
        <fullName evidence="7">Isoquinoline 1-oxidoreductase, alpha subunit</fullName>
    </submittedName>
</protein>
<dbReference type="GO" id="GO:0046872">
    <property type="term" value="F:metal ion binding"/>
    <property type="evidence" value="ECO:0007669"/>
    <property type="project" value="UniProtKB-KW"/>
</dbReference>